<protein>
    <recommendedName>
        <fullName evidence="2">Serine hydrolase domain-containing protein</fullName>
    </recommendedName>
</protein>
<dbReference type="OrthoDB" id="2094269at2759"/>
<keyword evidence="4" id="KW-1185">Reference proteome</keyword>
<dbReference type="Proteomes" id="UP000800094">
    <property type="component" value="Unassembled WGS sequence"/>
</dbReference>
<evidence type="ECO:0000313" key="4">
    <source>
        <dbReference type="Proteomes" id="UP000800094"/>
    </source>
</evidence>
<dbReference type="Pfam" id="PF03959">
    <property type="entry name" value="FSH1"/>
    <property type="match status" value="1"/>
</dbReference>
<feature type="domain" description="Serine hydrolase" evidence="2">
    <location>
        <begin position="2"/>
        <end position="196"/>
    </location>
</feature>
<evidence type="ECO:0000313" key="3">
    <source>
        <dbReference type="EMBL" id="KAF2248086.1"/>
    </source>
</evidence>
<evidence type="ECO:0000259" key="2">
    <source>
        <dbReference type="Pfam" id="PF03959"/>
    </source>
</evidence>
<dbReference type="InterPro" id="IPR050593">
    <property type="entry name" value="LovG"/>
</dbReference>
<dbReference type="AlphaFoldDB" id="A0A6A6ICE6"/>
<dbReference type="EMBL" id="ML987196">
    <property type="protein sequence ID" value="KAF2248086.1"/>
    <property type="molecule type" value="Genomic_DNA"/>
</dbReference>
<proteinExistence type="predicted"/>
<dbReference type="GeneID" id="54579215"/>
<dbReference type="GO" id="GO:0005737">
    <property type="term" value="C:cytoplasm"/>
    <property type="evidence" value="ECO:0007669"/>
    <property type="project" value="TreeGrafter"/>
</dbReference>
<accession>A0A6A6ICE6</accession>
<reference evidence="3" key="1">
    <citation type="journal article" date="2020" name="Stud. Mycol.">
        <title>101 Dothideomycetes genomes: a test case for predicting lifestyles and emergence of pathogens.</title>
        <authorList>
            <person name="Haridas S."/>
            <person name="Albert R."/>
            <person name="Binder M."/>
            <person name="Bloem J."/>
            <person name="Labutti K."/>
            <person name="Salamov A."/>
            <person name="Andreopoulos B."/>
            <person name="Baker S."/>
            <person name="Barry K."/>
            <person name="Bills G."/>
            <person name="Bluhm B."/>
            <person name="Cannon C."/>
            <person name="Castanera R."/>
            <person name="Culley D."/>
            <person name="Daum C."/>
            <person name="Ezra D."/>
            <person name="Gonzalez J."/>
            <person name="Henrissat B."/>
            <person name="Kuo A."/>
            <person name="Liang C."/>
            <person name="Lipzen A."/>
            <person name="Lutzoni F."/>
            <person name="Magnuson J."/>
            <person name="Mondo S."/>
            <person name="Nolan M."/>
            <person name="Ohm R."/>
            <person name="Pangilinan J."/>
            <person name="Park H.-J."/>
            <person name="Ramirez L."/>
            <person name="Alfaro M."/>
            <person name="Sun H."/>
            <person name="Tritt A."/>
            <person name="Yoshinaga Y."/>
            <person name="Zwiers L.-H."/>
            <person name="Turgeon B."/>
            <person name="Goodwin S."/>
            <person name="Spatafora J."/>
            <person name="Crous P."/>
            <person name="Grigoriev I."/>
        </authorList>
    </citation>
    <scope>NUCLEOTIDE SEQUENCE</scope>
    <source>
        <strain evidence="3">CBS 122368</strain>
    </source>
</reference>
<dbReference type="GO" id="GO:0005634">
    <property type="term" value="C:nucleus"/>
    <property type="evidence" value="ECO:0007669"/>
    <property type="project" value="TreeGrafter"/>
</dbReference>
<keyword evidence="1" id="KW-0378">Hydrolase</keyword>
<dbReference type="PANTHER" id="PTHR48070:SF7">
    <property type="entry name" value="SERINE HYDROLASE FSH DOMAIN-CONTAINING PROTEIN-RELATED"/>
    <property type="match status" value="1"/>
</dbReference>
<dbReference type="Gene3D" id="3.40.50.1820">
    <property type="entry name" value="alpha/beta hydrolase"/>
    <property type="match status" value="1"/>
</dbReference>
<dbReference type="GO" id="GO:0016787">
    <property type="term" value="F:hydrolase activity"/>
    <property type="evidence" value="ECO:0007669"/>
    <property type="project" value="UniProtKB-KW"/>
</dbReference>
<sequence length="223" mass="24744">MRFLCLHGIGTSSRLFKMQTAALRYQLGDEHTFEFVQGTVPWPMAPELSAISSTDDAHYAYFDPEHAPSYLTAFGMLDAFLAAEGPFDGVFAFSQGAGLAIMYMANKKVKKADAEPPFRCAVLFSPTAVGDPFRWFETGEMRRLEELPRGTLIDTPTAMVWGSRDDYATQIPSLCDIFVEKTFWQYIFDGGHELPSPSVEGSIVGTVKIARRAVTQATHRIIA</sequence>
<dbReference type="GO" id="GO:0019748">
    <property type="term" value="P:secondary metabolic process"/>
    <property type="evidence" value="ECO:0007669"/>
    <property type="project" value="TreeGrafter"/>
</dbReference>
<dbReference type="PANTHER" id="PTHR48070">
    <property type="entry name" value="ESTERASE OVCA2"/>
    <property type="match status" value="1"/>
</dbReference>
<gene>
    <name evidence="3" type="ORF">BU26DRAFT_485514</name>
</gene>
<dbReference type="RefSeq" id="XP_033683090.1">
    <property type="nucleotide sequence ID" value="XM_033825885.1"/>
</dbReference>
<dbReference type="SUPFAM" id="SSF53474">
    <property type="entry name" value="alpha/beta-Hydrolases"/>
    <property type="match status" value="1"/>
</dbReference>
<dbReference type="InterPro" id="IPR029058">
    <property type="entry name" value="AB_hydrolase_fold"/>
</dbReference>
<name>A0A6A6ICE6_9PLEO</name>
<organism evidence="3 4">
    <name type="scientific">Trematosphaeria pertusa</name>
    <dbReference type="NCBI Taxonomy" id="390896"/>
    <lineage>
        <taxon>Eukaryota</taxon>
        <taxon>Fungi</taxon>
        <taxon>Dikarya</taxon>
        <taxon>Ascomycota</taxon>
        <taxon>Pezizomycotina</taxon>
        <taxon>Dothideomycetes</taxon>
        <taxon>Pleosporomycetidae</taxon>
        <taxon>Pleosporales</taxon>
        <taxon>Massarineae</taxon>
        <taxon>Trematosphaeriaceae</taxon>
        <taxon>Trematosphaeria</taxon>
    </lineage>
</organism>
<evidence type="ECO:0000256" key="1">
    <source>
        <dbReference type="ARBA" id="ARBA00022801"/>
    </source>
</evidence>
<dbReference type="InterPro" id="IPR005645">
    <property type="entry name" value="FSH-like_dom"/>
</dbReference>